<accession>A0A1X1TIW5</accession>
<evidence type="ECO:0000256" key="1">
    <source>
        <dbReference type="ARBA" id="ARBA00023125"/>
    </source>
</evidence>
<dbReference type="InterPro" id="IPR011010">
    <property type="entry name" value="DNA_brk_join_enz"/>
</dbReference>
<dbReference type="AlphaFoldDB" id="A0A1X1TIW5"/>
<dbReference type="STRING" id="188915.AWC02_14915"/>
<evidence type="ECO:0000259" key="4">
    <source>
        <dbReference type="PROSITE" id="PS51898"/>
    </source>
</evidence>
<dbReference type="InterPro" id="IPR013762">
    <property type="entry name" value="Integrase-like_cat_sf"/>
</dbReference>
<evidence type="ECO:0000313" key="6">
    <source>
        <dbReference type="EMBL" id="ORV44535.1"/>
    </source>
</evidence>
<dbReference type="Pfam" id="PF00589">
    <property type="entry name" value="Phage_integrase"/>
    <property type="match status" value="1"/>
</dbReference>
<dbReference type="EMBL" id="LQOT01000048">
    <property type="protein sequence ID" value="ORV44535.1"/>
    <property type="molecule type" value="Genomic_DNA"/>
</dbReference>
<dbReference type="Proteomes" id="UP000193465">
    <property type="component" value="Unassembled WGS sequence"/>
</dbReference>
<dbReference type="CDD" id="cd01189">
    <property type="entry name" value="INT_ICEBs1_C_like"/>
    <property type="match status" value="1"/>
</dbReference>
<evidence type="ECO:0000259" key="5">
    <source>
        <dbReference type="PROSITE" id="PS51900"/>
    </source>
</evidence>
<dbReference type="InterPro" id="IPR050090">
    <property type="entry name" value="Tyrosine_recombinase_XerCD"/>
</dbReference>
<keyword evidence="2" id="KW-0233">DNA recombination</keyword>
<keyword evidence="1 3" id="KW-0238">DNA-binding</keyword>
<dbReference type="GO" id="GO:0003677">
    <property type="term" value="F:DNA binding"/>
    <property type="evidence" value="ECO:0007669"/>
    <property type="project" value="UniProtKB-UniRule"/>
</dbReference>
<feature type="domain" description="Tyr recombinase" evidence="4">
    <location>
        <begin position="174"/>
        <end position="371"/>
    </location>
</feature>
<proteinExistence type="predicted"/>
<dbReference type="GO" id="GO:0006310">
    <property type="term" value="P:DNA recombination"/>
    <property type="evidence" value="ECO:0007669"/>
    <property type="project" value="UniProtKB-KW"/>
</dbReference>
<dbReference type="PROSITE" id="PS51898">
    <property type="entry name" value="TYR_RECOMBINASE"/>
    <property type="match status" value="1"/>
</dbReference>
<organism evidence="6 7">
    <name type="scientific">Mycolicibacter engbaekii</name>
    <dbReference type="NCBI Taxonomy" id="188915"/>
    <lineage>
        <taxon>Bacteria</taxon>
        <taxon>Bacillati</taxon>
        <taxon>Actinomycetota</taxon>
        <taxon>Actinomycetes</taxon>
        <taxon>Mycobacteriales</taxon>
        <taxon>Mycobacteriaceae</taxon>
        <taxon>Mycolicibacter</taxon>
    </lineage>
</organism>
<comment type="caution">
    <text evidence="6">The sequence shown here is derived from an EMBL/GenBank/DDBJ whole genome shotgun (WGS) entry which is preliminary data.</text>
</comment>
<dbReference type="InterPro" id="IPR044068">
    <property type="entry name" value="CB"/>
</dbReference>
<reference evidence="6 7" key="1">
    <citation type="submission" date="2016-01" db="EMBL/GenBank/DDBJ databases">
        <title>The new phylogeny of the genus Mycobacterium.</title>
        <authorList>
            <person name="Tarcisio F."/>
            <person name="Conor M."/>
            <person name="Antonella G."/>
            <person name="Elisabetta G."/>
            <person name="Giulia F.S."/>
            <person name="Sara T."/>
            <person name="Anna F."/>
            <person name="Clotilde B."/>
            <person name="Roberto B."/>
            <person name="Veronica D.S."/>
            <person name="Fabio R."/>
            <person name="Monica P."/>
            <person name="Olivier J."/>
            <person name="Enrico T."/>
            <person name="Nicola S."/>
        </authorList>
    </citation>
    <scope>NUCLEOTIDE SEQUENCE [LARGE SCALE GENOMIC DNA]</scope>
    <source>
        <strain evidence="6 7">ATCC 27353</strain>
    </source>
</reference>
<sequence>MAKRANGQGTVYKRADGRWEGRISYIDSDTGQRRRQAVYGKTQRAALAAMKKIRERLDAGQPARDASITLGAWLKQWRTTTLAVSDRAATTRELYATLVRKHLEVSPVGAVALDKLRPHHIEAMILAQREAGLAASTIRSIFGVLRLALDGAVRDGLLARNPAAQVQRPGVKRQEARYLGGDEVARLLAAARPSRYWAALVLIAGTGIRRGEACGLSWEAVDLDAGTMRIAATVSRVGGQLVTAEPKTDRSRRTVPLSSALVNLLKAHRAEQAAEQLRAGDQWQGSGLVFTTELGGPVDPRNLLRVVQVAADTANLEGVGTHTLRHAAAVGWLESGVHIKAVADLLGHASIAVTGDIYGHTSDDTARAAVDGLSARLGL</sequence>
<gene>
    <name evidence="6" type="ORF">AWC02_14915</name>
</gene>
<dbReference type="PANTHER" id="PTHR30349">
    <property type="entry name" value="PHAGE INTEGRASE-RELATED"/>
    <property type="match status" value="1"/>
</dbReference>
<dbReference type="SUPFAM" id="SSF56349">
    <property type="entry name" value="DNA breaking-rejoining enzymes"/>
    <property type="match status" value="1"/>
</dbReference>
<evidence type="ECO:0000256" key="3">
    <source>
        <dbReference type="PROSITE-ProRule" id="PRU01248"/>
    </source>
</evidence>
<evidence type="ECO:0000256" key="2">
    <source>
        <dbReference type="ARBA" id="ARBA00023172"/>
    </source>
</evidence>
<dbReference type="Gene3D" id="1.10.443.10">
    <property type="entry name" value="Intergrase catalytic core"/>
    <property type="match status" value="1"/>
</dbReference>
<dbReference type="GO" id="GO:0015074">
    <property type="term" value="P:DNA integration"/>
    <property type="evidence" value="ECO:0007669"/>
    <property type="project" value="InterPro"/>
</dbReference>
<dbReference type="InterPro" id="IPR010998">
    <property type="entry name" value="Integrase_recombinase_N"/>
</dbReference>
<dbReference type="RefSeq" id="WP_133055648.1">
    <property type="nucleotide sequence ID" value="NZ_LQOT01000048.1"/>
</dbReference>
<keyword evidence="7" id="KW-1185">Reference proteome</keyword>
<dbReference type="InterPro" id="IPR002104">
    <property type="entry name" value="Integrase_catalytic"/>
</dbReference>
<dbReference type="PANTHER" id="PTHR30349:SF91">
    <property type="entry name" value="INTA PROTEIN"/>
    <property type="match status" value="1"/>
</dbReference>
<feature type="domain" description="Core-binding (CB)" evidence="5">
    <location>
        <begin position="68"/>
        <end position="153"/>
    </location>
</feature>
<protein>
    <submittedName>
        <fullName evidence="6">Integrase</fullName>
    </submittedName>
</protein>
<name>A0A1X1TIW5_9MYCO</name>
<evidence type="ECO:0000313" key="7">
    <source>
        <dbReference type="Proteomes" id="UP000193465"/>
    </source>
</evidence>
<dbReference type="Gene3D" id="1.10.150.130">
    <property type="match status" value="1"/>
</dbReference>
<dbReference type="PROSITE" id="PS51900">
    <property type="entry name" value="CB"/>
    <property type="match status" value="1"/>
</dbReference>